<name>A0ABS1FX25_9FLAO</name>
<gene>
    <name evidence="1" type="ORF">JHL15_14600</name>
</gene>
<dbReference type="Proteomes" id="UP000628669">
    <property type="component" value="Unassembled WGS sequence"/>
</dbReference>
<evidence type="ECO:0000313" key="1">
    <source>
        <dbReference type="EMBL" id="MBK1896993.1"/>
    </source>
</evidence>
<keyword evidence="2" id="KW-1185">Reference proteome</keyword>
<dbReference type="RefSeq" id="WP_200246888.1">
    <property type="nucleotide sequence ID" value="NZ_JAENHK010000010.1"/>
</dbReference>
<proteinExistence type="predicted"/>
<dbReference type="EMBL" id="JAENHK010000010">
    <property type="protein sequence ID" value="MBK1896993.1"/>
    <property type="molecule type" value="Genomic_DNA"/>
</dbReference>
<reference evidence="2" key="1">
    <citation type="submission" date="2021-01" db="EMBL/GenBank/DDBJ databases">
        <title>Genome public.</title>
        <authorList>
            <person name="Liu C."/>
            <person name="Sun Q."/>
        </authorList>
    </citation>
    <scope>NUCLEOTIDE SEQUENCE [LARGE SCALE GENOMIC DNA]</scope>
    <source>
        <strain evidence="2">YIM B02567</strain>
    </source>
</reference>
<organism evidence="1 2">
    <name type="scientific">Chryseobacterium paridis</name>
    <dbReference type="NCBI Taxonomy" id="2800328"/>
    <lineage>
        <taxon>Bacteria</taxon>
        <taxon>Pseudomonadati</taxon>
        <taxon>Bacteroidota</taxon>
        <taxon>Flavobacteriia</taxon>
        <taxon>Flavobacteriales</taxon>
        <taxon>Weeksellaceae</taxon>
        <taxon>Chryseobacterium group</taxon>
        <taxon>Chryseobacterium</taxon>
    </lineage>
</organism>
<evidence type="ECO:0008006" key="3">
    <source>
        <dbReference type="Google" id="ProtNLM"/>
    </source>
</evidence>
<protein>
    <recommendedName>
        <fullName evidence="3">Bacteriocin</fullName>
    </recommendedName>
</protein>
<evidence type="ECO:0000313" key="2">
    <source>
        <dbReference type="Proteomes" id="UP000628669"/>
    </source>
</evidence>
<comment type="caution">
    <text evidence="1">The sequence shown here is derived from an EMBL/GenBank/DDBJ whole genome shotgun (WGS) entry which is preliminary data.</text>
</comment>
<sequence length="51" mass="5891">MKNQNLQKGKKLNKRELRTITGGLQMCIDPDTNQCIAYGRQCAEFQCKYIP</sequence>
<accession>A0ABS1FX25</accession>